<dbReference type="SMART" id="SM01260">
    <property type="entry name" value="LANC_like"/>
    <property type="match status" value="1"/>
</dbReference>
<dbReference type="NCBIfam" id="TIGR03897">
    <property type="entry name" value="lanti_2_LanM"/>
    <property type="match status" value="1"/>
</dbReference>
<dbReference type="InterPro" id="IPR017146">
    <property type="entry name" value="Lanti_2_LanM"/>
</dbReference>
<evidence type="ECO:0000313" key="3">
    <source>
        <dbReference type="Proteomes" id="UP001046350"/>
    </source>
</evidence>
<organism evidence="2 3">
    <name type="scientific">Pseudomonas fakonensis</name>
    <dbReference type="NCBI Taxonomy" id="2842355"/>
    <lineage>
        <taxon>Bacteria</taxon>
        <taxon>Pseudomonadati</taxon>
        <taxon>Pseudomonadota</taxon>
        <taxon>Gammaproteobacteria</taxon>
        <taxon>Pseudomonadales</taxon>
        <taxon>Pseudomonadaceae</taxon>
        <taxon>Pseudomonas</taxon>
    </lineage>
</organism>
<dbReference type="Pfam" id="PF05147">
    <property type="entry name" value="LANC_like"/>
    <property type="match status" value="1"/>
</dbReference>
<evidence type="ECO:0000313" key="2">
    <source>
        <dbReference type="EMBL" id="QXH49874.1"/>
    </source>
</evidence>
<sequence length="1030" mass="113868">MSCNILPFSQRSDPARLPTPLTALFRSNLALLHSHDQNTRHYFGMARSELLERVGSEPAPGPSTDAHHPAVLRYQRNLAQLLSLPACLDAQPDESAFFWFEQCFHRYFTERFLKHPAYPQVADALHSTTVLEGLRPYVRNTVRRLSEPTLVHALNHRILADPSFTLSQFSEGLQAPARVADLASSYPVLFNLLFDTLEDITHYLFSVIRHYLADRPALRKRFACALEQIDTIRLGLGDPHGRQQTVCEVTSATSSFIYKPRRNHEMRFYNESLALLRRRTGSDWFDCFSPRLLVGADHCWVEKIPHVPCQSPPQRALFYQRLGAQIALIHAFNGIDFHFENIIAHGCSPVMIDLECLFTAPLGATLNAAPLEGALASAQRMARESIFATGFVPYAQHALNDVSALSAQSQLAITRQTLVQDKGFYHLRKSSAQRQAPVQHQPFASATDPTPYLPALREGFEFAYDAICSHRDALLEHLECNAAQLSTRILVKNTQRYVDFIALGLHPRFMQNQLDRELLLATLWSDAIDKPLHGAAFKAEVEDLKRLAIPRFELPINSCSLGTAVGADTALILEHSPLQGCRHKIQSLGPADKKLQMAVFDQCLNRRQGAQCPLNAAHSGRHASPLSPALALQAAQRIAGQIEDLLITDEDQGARWLTFKTHGVTGKPYLTVMGNDLYSGIAGLGLLFLGLYQVTADRRYLQRTDQILGSLASTRQAFGAGADSGGYQKLAGHLYLLWHRQVLAPTQQYDQPLQRLQEQLCALPCDAFDIDFIAGSSGALALLSELHRCAPTAQLAHAIDKRLEQIARTLYLGDDGRLHHRDGSTVLSGLAHGLSGVILALCKAYGATRDSRIVPLIEGYVSAENALKDQGFWLDLRECRQARHASKWCHGDAGILLARLAVRECLGAQLPPSLAAVVNHDITCCLDNLRAGGLNDGYTLCHGDFGNLMCLDRFHHAQGDQGAIEQIARLRGAALSDYLHDDALQCQAYPQLGLMTGISGVGYALLKHIDHSLPDVLSLAFTRPSGGLQR</sequence>
<gene>
    <name evidence="2" type="primary">lanM</name>
    <name evidence="2" type="ORF">KSS94_18230</name>
</gene>
<dbReference type="InterPro" id="IPR025410">
    <property type="entry name" value="Lant_dehyd"/>
</dbReference>
<dbReference type="Pfam" id="PF13575">
    <property type="entry name" value="DUF4135"/>
    <property type="match status" value="1"/>
</dbReference>
<reference evidence="2" key="1">
    <citation type="journal article" date="2021" name="Microorganisms">
        <title>The Ever-Expanding Pseudomonas Genus: Description of 43 New Species and Partition of the Pseudomonas putida Group.</title>
        <authorList>
            <person name="Girard L."/>
            <person name="Lood C."/>
            <person name="Hofte M."/>
            <person name="Vandamme P."/>
            <person name="Rokni-Zadeh H."/>
            <person name="van Noort V."/>
            <person name="Lavigne R."/>
            <person name="De Mot R."/>
        </authorList>
    </citation>
    <scope>NUCLEOTIDE SEQUENCE</scope>
    <source>
        <strain evidence="2">COW40</strain>
    </source>
</reference>
<accession>A0ABX8N1L3</accession>
<dbReference type="EMBL" id="CP077076">
    <property type="protein sequence ID" value="QXH49874.1"/>
    <property type="molecule type" value="Genomic_DNA"/>
</dbReference>
<evidence type="ECO:0000259" key="1">
    <source>
        <dbReference type="Pfam" id="PF13575"/>
    </source>
</evidence>
<keyword evidence="3" id="KW-1185">Reference proteome</keyword>
<dbReference type="CDD" id="cd04792">
    <property type="entry name" value="LanM-like"/>
    <property type="match status" value="1"/>
</dbReference>
<dbReference type="Proteomes" id="UP001046350">
    <property type="component" value="Chromosome"/>
</dbReference>
<dbReference type="RefSeq" id="WP_217839480.1">
    <property type="nucleotide sequence ID" value="NZ_CP077076.1"/>
</dbReference>
<proteinExistence type="predicted"/>
<protein>
    <submittedName>
        <fullName evidence="2">Type 2 lantipeptide synthetase LanM</fullName>
    </submittedName>
</protein>
<feature type="domain" description="Lantibiotic biosynthesis protein dehydration" evidence="1">
    <location>
        <begin position="186"/>
        <end position="553"/>
    </location>
</feature>
<dbReference type="InterPro" id="IPR007822">
    <property type="entry name" value="LANC-like"/>
</dbReference>
<dbReference type="PIRSF" id="PIRSF037228">
    <property type="entry name" value="Lant_mod_RumM"/>
    <property type="match status" value="1"/>
</dbReference>
<name>A0ABX8N1L3_9PSED</name>